<dbReference type="Pfam" id="PF02261">
    <property type="entry name" value="Asp_decarbox"/>
    <property type="match status" value="1"/>
</dbReference>
<comment type="caution">
    <text evidence="10">The sequence shown here is derived from an EMBL/GenBank/DDBJ whole genome shotgun (WGS) entry which is preliminary data.</text>
</comment>
<feature type="chain" id="PRO_5044913301" description="Aspartate 1-decarboxylase alpha chain" evidence="9">
    <location>
        <begin position="25"/>
        <end position="116"/>
    </location>
</feature>
<comment type="PTM">
    <text evidence="9">Is synthesized initially as an inactive proenzyme, which is activated by self-cleavage at a specific serine bond to produce a beta-subunit with a hydroxyl group at its C-terminus and an alpha-subunit with a pyruvoyl group at its N-terminus.</text>
</comment>
<feature type="modified residue" description="Pyruvic acid (Ser)" evidence="9">
    <location>
        <position position="25"/>
    </location>
</feature>
<keyword evidence="5 9" id="KW-0865">Zymogen</keyword>
<dbReference type="EMBL" id="BAABIP010000007">
    <property type="protein sequence ID" value="GAA4762502.1"/>
    <property type="molecule type" value="Genomic_DNA"/>
</dbReference>
<name>A0ABP8ZQJ7_9FLAO</name>
<feature type="chain" id="PRO_5044913300" description="Aspartate 1-decarboxylase beta chain" evidence="9">
    <location>
        <begin position="1"/>
        <end position="24"/>
    </location>
</feature>
<evidence type="ECO:0000256" key="8">
    <source>
        <dbReference type="ARBA" id="ARBA00023317"/>
    </source>
</evidence>
<comment type="cofactor">
    <cofactor evidence="9">
        <name>pyruvate</name>
        <dbReference type="ChEBI" id="CHEBI:15361"/>
    </cofactor>
    <text evidence="9">Binds 1 pyruvoyl group covalently per subunit.</text>
</comment>
<evidence type="ECO:0000256" key="5">
    <source>
        <dbReference type="ARBA" id="ARBA00023145"/>
    </source>
</evidence>
<evidence type="ECO:0000256" key="1">
    <source>
        <dbReference type="ARBA" id="ARBA00022490"/>
    </source>
</evidence>
<dbReference type="Proteomes" id="UP001500141">
    <property type="component" value="Unassembled WGS sequence"/>
</dbReference>
<dbReference type="SUPFAM" id="SSF50692">
    <property type="entry name" value="ADC-like"/>
    <property type="match status" value="1"/>
</dbReference>
<comment type="function">
    <text evidence="9">Catalyzes the pyruvoyl-dependent decarboxylation of aspartate to produce beta-alanine.</text>
</comment>
<dbReference type="InterPro" id="IPR009010">
    <property type="entry name" value="Asp_de-COase-like_dom_sf"/>
</dbReference>
<keyword evidence="11" id="KW-1185">Reference proteome</keyword>
<keyword evidence="1 9" id="KW-0963">Cytoplasm</keyword>
<protein>
    <recommendedName>
        <fullName evidence="9">Aspartate 1-decarboxylase</fullName>
        <ecNumber evidence="9">4.1.1.11</ecNumber>
    </recommendedName>
    <alternativeName>
        <fullName evidence="9">Aspartate alpha-decarboxylase</fullName>
    </alternativeName>
    <component>
        <recommendedName>
            <fullName evidence="9">Aspartate 1-decarboxylase beta chain</fullName>
        </recommendedName>
    </component>
    <component>
        <recommendedName>
            <fullName evidence="9">Aspartate 1-decarboxylase alpha chain</fullName>
        </recommendedName>
    </component>
</protein>
<evidence type="ECO:0000256" key="3">
    <source>
        <dbReference type="ARBA" id="ARBA00022793"/>
    </source>
</evidence>
<sequence length="116" mass="12858">MRIQVVKSKIHRVRVTGADLNYIGSITIDEALMEASNIFEGEKVSIVNINNGERLETYAITGPRNSGEITLNGPAARKVHKDDIIIIIAYGSIDMEEAKNFKPSIIFPNEETNSLK</sequence>
<comment type="similarity">
    <text evidence="9">Belongs to the PanD family.</text>
</comment>
<dbReference type="PANTHER" id="PTHR21012:SF0">
    <property type="entry name" value="ASPARTATE 1-DECARBOXYLASE"/>
    <property type="match status" value="1"/>
</dbReference>
<dbReference type="NCBIfam" id="TIGR00223">
    <property type="entry name" value="panD"/>
    <property type="match status" value="1"/>
</dbReference>
<evidence type="ECO:0000256" key="9">
    <source>
        <dbReference type="HAMAP-Rule" id="MF_00446"/>
    </source>
</evidence>
<feature type="active site" description="Proton donor" evidence="9">
    <location>
        <position position="58"/>
    </location>
</feature>
<dbReference type="HAMAP" id="MF_00446">
    <property type="entry name" value="PanD"/>
    <property type="match status" value="1"/>
</dbReference>
<keyword evidence="3 9" id="KW-0210">Decarboxylase</keyword>
<dbReference type="EC" id="4.1.1.11" evidence="9"/>
<evidence type="ECO:0000313" key="11">
    <source>
        <dbReference type="Proteomes" id="UP001500141"/>
    </source>
</evidence>
<keyword evidence="6 9" id="KW-0456">Lyase</keyword>
<feature type="binding site" evidence="9">
    <location>
        <begin position="73"/>
        <end position="75"/>
    </location>
    <ligand>
        <name>substrate</name>
    </ligand>
</feature>
<proteinExistence type="inferred from homology"/>
<evidence type="ECO:0000256" key="4">
    <source>
        <dbReference type="ARBA" id="ARBA00022813"/>
    </source>
</evidence>
<evidence type="ECO:0000313" key="10">
    <source>
        <dbReference type="EMBL" id="GAA4762502.1"/>
    </source>
</evidence>
<feature type="active site" description="Schiff-base intermediate with substrate; via pyruvic acid" evidence="9">
    <location>
        <position position="25"/>
    </location>
</feature>
<organism evidence="10 11">
    <name type="scientific">Flavobacterium hankyongi</name>
    <dbReference type="NCBI Taxonomy" id="1176532"/>
    <lineage>
        <taxon>Bacteria</taxon>
        <taxon>Pseudomonadati</taxon>
        <taxon>Bacteroidota</taxon>
        <taxon>Flavobacteriia</taxon>
        <taxon>Flavobacteriales</taxon>
        <taxon>Flavobacteriaceae</taxon>
        <taxon>Flavobacterium</taxon>
    </lineage>
</organism>
<keyword evidence="7 9" id="KW-0704">Schiff base</keyword>
<dbReference type="CDD" id="cd06919">
    <property type="entry name" value="Asp_decarbox"/>
    <property type="match status" value="1"/>
</dbReference>
<gene>
    <name evidence="9" type="primary">panD</name>
    <name evidence="10" type="ORF">GCM10023230_09780</name>
</gene>
<feature type="binding site" evidence="9">
    <location>
        <position position="57"/>
    </location>
    <ligand>
        <name>substrate</name>
    </ligand>
</feature>
<dbReference type="RefSeq" id="WP_264543860.1">
    <property type="nucleotide sequence ID" value="NZ_BAABIP010000007.1"/>
</dbReference>
<comment type="subunit">
    <text evidence="9">Heterooctamer of four alpha and four beta subunits.</text>
</comment>
<dbReference type="Gene3D" id="2.40.40.20">
    <property type="match status" value="1"/>
</dbReference>
<keyword evidence="2 9" id="KW-0566">Pantothenate biosynthesis</keyword>
<evidence type="ECO:0000256" key="6">
    <source>
        <dbReference type="ARBA" id="ARBA00023239"/>
    </source>
</evidence>
<comment type="catalytic activity">
    <reaction evidence="9">
        <text>L-aspartate + H(+) = beta-alanine + CO2</text>
        <dbReference type="Rhea" id="RHEA:19497"/>
        <dbReference type="ChEBI" id="CHEBI:15378"/>
        <dbReference type="ChEBI" id="CHEBI:16526"/>
        <dbReference type="ChEBI" id="CHEBI:29991"/>
        <dbReference type="ChEBI" id="CHEBI:57966"/>
        <dbReference type="EC" id="4.1.1.11"/>
    </reaction>
</comment>
<comment type="pathway">
    <text evidence="9">Cofactor biosynthesis; (R)-pantothenate biosynthesis; beta-alanine from L-aspartate: step 1/1.</text>
</comment>
<accession>A0ABP8ZQJ7</accession>
<comment type="subcellular location">
    <subcellularLocation>
        <location evidence="9">Cytoplasm</location>
    </subcellularLocation>
</comment>
<dbReference type="InterPro" id="IPR003190">
    <property type="entry name" value="Asp_decarbox"/>
</dbReference>
<reference evidence="11" key="1">
    <citation type="journal article" date="2019" name="Int. J. Syst. Evol. Microbiol.">
        <title>The Global Catalogue of Microorganisms (GCM) 10K type strain sequencing project: providing services to taxonomists for standard genome sequencing and annotation.</title>
        <authorList>
            <consortium name="The Broad Institute Genomics Platform"/>
            <consortium name="The Broad Institute Genome Sequencing Center for Infectious Disease"/>
            <person name="Wu L."/>
            <person name="Ma J."/>
        </authorList>
    </citation>
    <scope>NUCLEOTIDE SEQUENCE [LARGE SCALE GENOMIC DNA]</scope>
    <source>
        <strain evidence="11">JCM 18198</strain>
    </source>
</reference>
<evidence type="ECO:0000256" key="7">
    <source>
        <dbReference type="ARBA" id="ARBA00023270"/>
    </source>
</evidence>
<dbReference type="PANTHER" id="PTHR21012">
    <property type="entry name" value="ASPARTATE 1-DECARBOXYLASE"/>
    <property type="match status" value="1"/>
</dbReference>
<keyword evidence="8 9" id="KW-0670">Pyruvate</keyword>
<dbReference type="PIRSF" id="PIRSF006246">
    <property type="entry name" value="Asp_decarbox"/>
    <property type="match status" value="1"/>
</dbReference>
<evidence type="ECO:0000256" key="2">
    <source>
        <dbReference type="ARBA" id="ARBA00022655"/>
    </source>
</evidence>
<keyword evidence="4 9" id="KW-0068">Autocatalytic cleavage</keyword>